<accession>A0A922L0B4</accession>
<feature type="region of interest" description="Disordered" evidence="1">
    <location>
        <begin position="1"/>
        <end position="114"/>
    </location>
</feature>
<dbReference type="AlphaFoldDB" id="A0A922L0B4"/>
<organism evidence="3 4">
    <name type="scientific">Dermatophagoides farinae</name>
    <name type="common">American house dust mite</name>
    <dbReference type="NCBI Taxonomy" id="6954"/>
    <lineage>
        <taxon>Eukaryota</taxon>
        <taxon>Metazoa</taxon>
        <taxon>Ecdysozoa</taxon>
        <taxon>Arthropoda</taxon>
        <taxon>Chelicerata</taxon>
        <taxon>Arachnida</taxon>
        <taxon>Acari</taxon>
        <taxon>Acariformes</taxon>
        <taxon>Sarcoptiformes</taxon>
        <taxon>Astigmata</taxon>
        <taxon>Psoroptidia</taxon>
        <taxon>Analgoidea</taxon>
        <taxon>Pyroglyphidae</taxon>
        <taxon>Dermatophagoidinae</taxon>
        <taxon>Dermatophagoides</taxon>
    </lineage>
</organism>
<feature type="transmembrane region" description="Helical" evidence="2">
    <location>
        <begin position="174"/>
        <end position="196"/>
    </location>
</feature>
<sequence length="248" mass="28471">MDSSSQAEKRARLRRAKILTNSEDRMNRIFGVQSSQSQTSSSSSSSTTTTNRDSNISRDLPSSSPNTFDAHRSDYLSSSRQHNSPSNHSESTSSSTDSFQSQPHSCGTLPPRDESFPRKVSLISSPIHYKTLQQSQQFQRQQNSMLSMIFIWPLMYLMNVTLLLFVISCIGSYYSINFTTLFFTFESIHFVIGWLMNNNNNNNSYYSHNGNSQNRILNNRFTFGQFYKDFLLSIFCYIIIQATLMIKR</sequence>
<gene>
    <name evidence="3" type="ORF">DERF_013270</name>
</gene>
<feature type="transmembrane region" description="Helical" evidence="2">
    <location>
        <begin position="230"/>
        <end position="246"/>
    </location>
</feature>
<keyword evidence="4" id="KW-1185">Reference proteome</keyword>
<feature type="transmembrane region" description="Helical" evidence="2">
    <location>
        <begin position="145"/>
        <end position="167"/>
    </location>
</feature>
<dbReference type="InterPro" id="IPR016719">
    <property type="entry name" value="CAMLG"/>
</dbReference>
<evidence type="ECO:0000313" key="4">
    <source>
        <dbReference type="Proteomes" id="UP000790347"/>
    </source>
</evidence>
<evidence type="ECO:0000313" key="3">
    <source>
        <dbReference type="EMBL" id="KAH9497267.1"/>
    </source>
</evidence>
<feature type="compositionally biased region" description="Low complexity" evidence="1">
    <location>
        <begin position="33"/>
        <end position="50"/>
    </location>
</feature>
<reference evidence="3" key="2">
    <citation type="journal article" date="2022" name="Res Sq">
        <title>Comparative Genomics Reveals Insights into the Divergent Evolution of Astigmatic Mites and Household Pest Adaptations.</title>
        <authorList>
            <person name="Xiong Q."/>
            <person name="Wan A.T.-Y."/>
            <person name="Liu X.-Y."/>
            <person name="Fung C.S.-H."/>
            <person name="Xiao X."/>
            <person name="Malainual N."/>
            <person name="Hou J."/>
            <person name="Wang L."/>
            <person name="Wang M."/>
            <person name="Yang K."/>
            <person name="Cui Y."/>
            <person name="Leung E."/>
            <person name="Nong W."/>
            <person name="Shin S.-K."/>
            <person name="Au S."/>
            <person name="Jeong K.Y."/>
            <person name="Chew F.T."/>
            <person name="Hui J."/>
            <person name="Leung T.F."/>
            <person name="Tungtrongchitr A."/>
            <person name="Zhong N."/>
            <person name="Liu Z."/>
            <person name="Tsui S."/>
        </authorList>
    </citation>
    <scope>NUCLEOTIDE SEQUENCE</scope>
    <source>
        <strain evidence="3">Derf</strain>
        <tissue evidence="3">Whole organism</tissue>
    </source>
</reference>
<comment type="caution">
    <text evidence="3">The sequence shown here is derived from an EMBL/GenBank/DDBJ whole genome shotgun (WGS) entry which is preliminary data.</text>
</comment>
<proteinExistence type="predicted"/>
<evidence type="ECO:0000256" key="1">
    <source>
        <dbReference type="SAM" id="MobiDB-lite"/>
    </source>
</evidence>
<keyword evidence="2" id="KW-0812">Transmembrane</keyword>
<dbReference type="Proteomes" id="UP000790347">
    <property type="component" value="Unassembled WGS sequence"/>
</dbReference>
<dbReference type="Pfam" id="PF14963">
    <property type="entry name" value="Get2_like"/>
    <property type="match status" value="1"/>
</dbReference>
<name>A0A922L0B4_DERFA</name>
<protein>
    <submittedName>
        <fullName evidence="3">Uncharacterized protein</fullName>
    </submittedName>
</protein>
<dbReference type="EMBL" id="ASGP02000007">
    <property type="protein sequence ID" value="KAH9497267.1"/>
    <property type="molecule type" value="Genomic_DNA"/>
</dbReference>
<keyword evidence="2" id="KW-1133">Transmembrane helix</keyword>
<keyword evidence="2" id="KW-0472">Membrane</keyword>
<feature type="compositionally biased region" description="Low complexity" evidence="1">
    <location>
        <begin position="83"/>
        <end position="105"/>
    </location>
</feature>
<evidence type="ECO:0000256" key="2">
    <source>
        <dbReference type="SAM" id="Phobius"/>
    </source>
</evidence>
<reference evidence="3" key="1">
    <citation type="submission" date="2013-05" db="EMBL/GenBank/DDBJ databases">
        <authorList>
            <person name="Yim A.K.Y."/>
            <person name="Chan T.F."/>
            <person name="Ji K.M."/>
            <person name="Liu X.Y."/>
            <person name="Zhou J.W."/>
            <person name="Li R.Q."/>
            <person name="Yang K.Y."/>
            <person name="Li J."/>
            <person name="Li M."/>
            <person name="Law P.T.W."/>
            <person name="Wu Y.L."/>
            <person name="Cai Z.L."/>
            <person name="Qin H."/>
            <person name="Bao Y."/>
            <person name="Leung R.K.K."/>
            <person name="Ng P.K.S."/>
            <person name="Zou J."/>
            <person name="Zhong X.J."/>
            <person name="Ran P.X."/>
            <person name="Zhong N.S."/>
            <person name="Liu Z.G."/>
            <person name="Tsui S.K.W."/>
        </authorList>
    </citation>
    <scope>NUCLEOTIDE SEQUENCE</scope>
    <source>
        <strain evidence="3">Derf</strain>
        <tissue evidence="3">Whole organism</tissue>
    </source>
</reference>